<dbReference type="PROSITE" id="PS51257">
    <property type="entry name" value="PROKAR_LIPOPROTEIN"/>
    <property type="match status" value="1"/>
</dbReference>
<dbReference type="AlphaFoldDB" id="A0A1F5RD48"/>
<reference evidence="1 2" key="1">
    <citation type="journal article" date="2016" name="Nat. Commun.">
        <title>Thousands of microbial genomes shed light on interconnected biogeochemical processes in an aquifer system.</title>
        <authorList>
            <person name="Anantharaman K."/>
            <person name="Brown C.T."/>
            <person name="Hug L.A."/>
            <person name="Sharon I."/>
            <person name="Castelle C.J."/>
            <person name="Probst A.J."/>
            <person name="Thomas B.C."/>
            <person name="Singh A."/>
            <person name="Wilkins M.J."/>
            <person name="Karaoz U."/>
            <person name="Brodie E.L."/>
            <person name="Williams K.H."/>
            <person name="Hubbard S.S."/>
            <person name="Banfield J.F."/>
        </authorList>
    </citation>
    <scope>NUCLEOTIDE SEQUENCE [LARGE SCALE GENOMIC DNA]</scope>
</reference>
<gene>
    <name evidence="1" type="ORF">A2024_03005</name>
</gene>
<organism evidence="1 2">
    <name type="scientific">Candidatus Edwardsbacteria bacterium GWF2_54_11</name>
    <dbReference type="NCBI Taxonomy" id="1817851"/>
    <lineage>
        <taxon>Bacteria</taxon>
        <taxon>Candidatus Edwardsiibacteriota</taxon>
    </lineage>
</organism>
<proteinExistence type="predicted"/>
<evidence type="ECO:0000313" key="1">
    <source>
        <dbReference type="EMBL" id="OGF11973.1"/>
    </source>
</evidence>
<evidence type="ECO:0000313" key="2">
    <source>
        <dbReference type="Proteomes" id="UP000177230"/>
    </source>
</evidence>
<dbReference type="Proteomes" id="UP000177230">
    <property type="component" value="Unassembled WGS sequence"/>
</dbReference>
<accession>A0A1F5RD48</accession>
<comment type="caution">
    <text evidence="1">The sequence shown here is derived from an EMBL/GenBank/DDBJ whole genome shotgun (WGS) entry which is preliminary data.</text>
</comment>
<sequence length="228" mass="26210">MKQNLKISLPVLIFGMVSLTLTSGCNPEPPKTRRLPHDYSRYKLSKYDSLEYFNISPDGNRFMALYKIKDQWFAQVNERVFEDFQGTLLDSFSSKPKYSLSPEGSRVGLVYQKENPYLFRVASGDPGRANIPPADTLPRWFVQINQNVYGGFDGDHMPVVKYSPDGSVFGFVYKNRGWYYIRLNDEIFGPYQKADLGITSDGRITIARIDKGYAYLEEIEKTPNPKQR</sequence>
<dbReference type="EMBL" id="MFFM01000034">
    <property type="protein sequence ID" value="OGF11973.1"/>
    <property type="molecule type" value="Genomic_DNA"/>
</dbReference>
<protein>
    <submittedName>
        <fullName evidence="1">Uncharacterized protein</fullName>
    </submittedName>
</protein>
<name>A0A1F5RD48_9BACT</name>